<dbReference type="PANTHER" id="PTHR34105">
    <property type="entry name" value="PROLINE-, GLUTAMIC ACID- AND LEUCINE-RICH PROTEIN 1"/>
    <property type="match status" value="1"/>
</dbReference>
<evidence type="ECO:0000256" key="2">
    <source>
        <dbReference type="ARBA" id="ARBA00010511"/>
    </source>
</evidence>
<dbReference type="OMA" id="DSCGQDM"/>
<dbReference type="GO" id="GO:0005634">
    <property type="term" value="C:nucleus"/>
    <property type="evidence" value="ECO:0007669"/>
    <property type="project" value="UniProtKB-SubCell"/>
</dbReference>
<name>A0A803N8A8_CHEQI</name>
<dbReference type="SUPFAM" id="SSF48371">
    <property type="entry name" value="ARM repeat"/>
    <property type="match status" value="1"/>
</dbReference>
<comment type="similarity">
    <text evidence="2">Belongs to the RIX1/PELP1 family.</text>
</comment>
<dbReference type="Gramene" id="AUR62042073-RA">
    <property type="protein sequence ID" value="AUR62042073-RA:cds"/>
    <property type="gene ID" value="AUR62042073"/>
</dbReference>
<dbReference type="Gene3D" id="1.25.10.10">
    <property type="entry name" value="Leucine-rich Repeat Variant"/>
    <property type="match status" value="1"/>
</dbReference>
<dbReference type="GO" id="GO:0006364">
    <property type="term" value="P:rRNA processing"/>
    <property type="evidence" value="ECO:0007669"/>
    <property type="project" value="TreeGrafter"/>
</dbReference>
<dbReference type="Pfam" id="PF08167">
    <property type="entry name" value="RIX1"/>
    <property type="match status" value="1"/>
</dbReference>
<dbReference type="InterPro" id="IPR011989">
    <property type="entry name" value="ARM-like"/>
</dbReference>
<feature type="domain" description="Pre-rRNA-processing protein RIX1 N-terminal" evidence="4">
    <location>
        <begin position="27"/>
        <end position="211"/>
    </location>
</feature>
<evidence type="ECO:0000256" key="3">
    <source>
        <dbReference type="ARBA" id="ARBA00023242"/>
    </source>
</evidence>
<reference evidence="5" key="1">
    <citation type="journal article" date="2017" name="Nature">
        <title>The genome of Chenopodium quinoa.</title>
        <authorList>
            <person name="Jarvis D.E."/>
            <person name="Ho Y.S."/>
            <person name="Lightfoot D.J."/>
            <person name="Schmoeckel S.M."/>
            <person name="Li B."/>
            <person name="Borm T.J.A."/>
            <person name="Ohyanagi H."/>
            <person name="Mineta K."/>
            <person name="Michell C.T."/>
            <person name="Saber N."/>
            <person name="Kharbatia N.M."/>
            <person name="Rupper R.R."/>
            <person name="Sharp A.R."/>
            <person name="Dally N."/>
            <person name="Boughton B.A."/>
            <person name="Woo Y.H."/>
            <person name="Gao G."/>
            <person name="Schijlen E.G.W.M."/>
            <person name="Guo X."/>
            <person name="Momin A.A."/>
            <person name="Negrao S."/>
            <person name="Al-Babili S."/>
            <person name="Gehring C."/>
            <person name="Roessner U."/>
            <person name="Jung C."/>
            <person name="Murphy K."/>
            <person name="Arold S.T."/>
            <person name="Gojobori T."/>
            <person name="van der Linden C.G."/>
            <person name="van Loo E.N."/>
            <person name="Jellen E.N."/>
            <person name="Maughan P.J."/>
            <person name="Tester M."/>
        </authorList>
    </citation>
    <scope>NUCLEOTIDE SEQUENCE [LARGE SCALE GENOMIC DNA]</scope>
    <source>
        <strain evidence="5">cv. PI 614886</strain>
    </source>
</reference>
<organism evidence="5 6">
    <name type="scientific">Chenopodium quinoa</name>
    <name type="common">Quinoa</name>
    <dbReference type="NCBI Taxonomy" id="63459"/>
    <lineage>
        <taxon>Eukaryota</taxon>
        <taxon>Viridiplantae</taxon>
        <taxon>Streptophyta</taxon>
        <taxon>Embryophyta</taxon>
        <taxon>Tracheophyta</taxon>
        <taxon>Spermatophyta</taxon>
        <taxon>Magnoliopsida</taxon>
        <taxon>eudicotyledons</taxon>
        <taxon>Gunneridae</taxon>
        <taxon>Pentapetalae</taxon>
        <taxon>Caryophyllales</taxon>
        <taxon>Chenopodiaceae</taxon>
        <taxon>Chenopodioideae</taxon>
        <taxon>Atripliceae</taxon>
        <taxon>Chenopodium</taxon>
    </lineage>
</organism>
<reference evidence="5" key="2">
    <citation type="submission" date="2021-03" db="UniProtKB">
        <authorList>
            <consortium name="EnsemblPlants"/>
        </authorList>
    </citation>
    <scope>IDENTIFICATION</scope>
</reference>
<keyword evidence="3" id="KW-0539">Nucleus</keyword>
<evidence type="ECO:0000256" key="1">
    <source>
        <dbReference type="ARBA" id="ARBA00004123"/>
    </source>
</evidence>
<accession>A0A803N8A8</accession>
<proteinExistence type="inferred from homology"/>
<protein>
    <recommendedName>
        <fullName evidence="4">Pre-rRNA-processing protein RIX1 N-terminal domain-containing protein</fullName>
    </recommendedName>
</protein>
<dbReference type="InterPro" id="IPR012583">
    <property type="entry name" value="RIX1_N"/>
</dbReference>
<dbReference type="Proteomes" id="UP000596660">
    <property type="component" value="Unplaced"/>
</dbReference>
<comment type="subcellular location">
    <subcellularLocation>
        <location evidence="1">Nucleus</location>
    </subcellularLocation>
</comment>
<dbReference type="PANTHER" id="PTHR34105:SF1">
    <property type="entry name" value="PROLINE-, GLUTAMIC ACID- AND LEUCINE-RICH PROTEIN 1"/>
    <property type="match status" value="1"/>
</dbReference>
<evidence type="ECO:0000313" key="5">
    <source>
        <dbReference type="EnsemblPlants" id="AUR62042073-RA:cds"/>
    </source>
</evidence>
<keyword evidence="6" id="KW-1185">Reference proteome</keyword>
<dbReference type="EnsemblPlants" id="AUR62042073-RA">
    <property type="protein sequence ID" value="AUR62042073-RA:cds"/>
    <property type="gene ID" value="AUR62042073"/>
</dbReference>
<sequence length="809" mass="88864">MAAFDHSKDLNDVALKPRLLRILLKDQLPDETHPLRNPSELSSIIFTLKIHSLLSEDIPPSAHQKHVSDWNSAVDAWLQTCIQSAEGSAMLLKDSRFDRLLHTWQNVYISYLKQPSSGASQFVKVSSCAAVSDLLTRLGRFSNLKKDGNSYAGKLVQPILKLLSEDVTEAVSDVAAHLLLTILNYFPPSVHRHHDNAEEIIVSKIMSANCNANVLKKLSCCLASLPKSKGDEDSWSLLMQKVLVSLSALLNSTLEGLEEERRRLEAVTLLVPPGKDPPPTLGGKMMTGEAFNTGERSQKMLISSISSLMQCCCMMLTNSYPVQVTVPICPLLAIIRRVLMVNGSLPEALQPFTTAMQQEFVCLQLPVLHLNMLEVLAAVIKGLRSQLLPHAADIIWLLMKYLKTCCMPELRTKVYSIIRALLISMGAELVGSATADIAGDQFPAVSGSRPAAGAGEATQFADTINDVGPLDEQSHVKVSHPLQKKRKHGALTGPLVEQQPLLCSEPKDRQSSIALKKAALETLEALVVMGGALSCDSWRRRIDDLMIEVVTNACKGGWTHDEKPFHCMETRAVWEDFQLVALHALLASILSPAGYRPPYLSKGLEIFHKGKQNSGSKVAEFCSQALVALEVLIHPRALPLIDVPLSNGNSYSFGRTDFGGPTDKQPQNFLYEMYKEDNLESGVPAHGVHKNMQFDGNSLDVTRDQNHKESNVVNVLPDNVMPMERDDGSKPANLASKVKFSYDRTMVDVQHHKESNQSSLASICDDNPVVVPMSSSHVAITSTTEVEYVVTAAPDNKAKMPMIEQDDDL</sequence>
<evidence type="ECO:0000313" key="6">
    <source>
        <dbReference type="Proteomes" id="UP000596660"/>
    </source>
</evidence>
<dbReference type="AlphaFoldDB" id="A0A803N8A8"/>
<dbReference type="InterPro" id="IPR016024">
    <property type="entry name" value="ARM-type_fold"/>
</dbReference>
<evidence type="ECO:0000259" key="4">
    <source>
        <dbReference type="Pfam" id="PF08167"/>
    </source>
</evidence>